<gene>
    <name evidence="1" type="ORF">MLD38_024096</name>
</gene>
<keyword evidence="2" id="KW-1185">Reference proteome</keyword>
<evidence type="ECO:0000313" key="1">
    <source>
        <dbReference type="EMBL" id="KAI4339125.1"/>
    </source>
</evidence>
<protein>
    <submittedName>
        <fullName evidence="1">Uncharacterized protein</fullName>
    </submittedName>
</protein>
<proteinExistence type="predicted"/>
<dbReference type="EMBL" id="CM042886">
    <property type="protein sequence ID" value="KAI4339125.1"/>
    <property type="molecule type" value="Genomic_DNA"/>
</dbReference>
<sequence length="123" mass="14001">MLRLRLLIFASSNGPSKRSGSAHDSVDHHDPENLSLLRFNALWEFYYRHDSLPVFSTGRSLTLYNELRKEKPLLTPVGAEITYGTAMVPGDGWVEILNQKWDRNIVVEETSKFPELTLQISGL</sequence>
<dbReference type="Proteomes" id="UP001057402">
    <property type="component" value="Chromosome 7"/>
</dbReference>
<evidence type="ECO:0000313" key="2">
    <source>
        <dbReference type="Proteomes" id="UP001057402"/>
    </source>
</evidence>
<name>A0ACB9NXZ6_9MYRT</name>
<comment type="caution">
    <text evidence="1">The sequence shown here is derived from an EMBL/GenBank/DDBJ whole genome shotgun (WGS) entry which is preliminary data.</text>
</comment>
<reference evidence="2" key="1">
    <citation type="journal article" date="2023" name="Front. Plant Sci.">
        <title>Chromosomal-level genome assembly of Melastoma candidum provides insights into trichome evolution.</title>
        <authorList>
            <person name="Zhong Y."/>
            <person name="Wu W."/>
            <person name="Sun C."/>
            <person name="Zou P."/>
            <person name="Liu Y."/>
            <person name="Dai S."/>
            <person name="Zhou R."/>
        </authorList>
    </citation>
    <scope>NUCLEOTIDE SEQUENCE [LARGE SCALE GENOMIC DNA]</scope>
</reference>
<accession>A0ACB9NXZ6</accession>
<organism evidence="1 2">
    <name type="scientific">Melastoma candidum</name>
    <dbReference type="NCBI Taxonomy" id="119954"/>
    <lineage>
        <taxon>Eukaryota</taxon>
        <taxon>Viridiplantae</taxon>
        <taxon>Streptophyta</taxon>
        <taxon>Embryophyta</taxon>
        <taxon>Tracheophyta</taxon>
        <taxon>Spermatophyta</taxon>
        <taxon>Magnoliopsida</taxon>
        <taxon>eudicotyledons</taxon>
        <taxon>Gunneridae</taxon>
        <taxon>Pentapetalae</taxon>
        <taxon>rosids</taxon>
        <taxon>malvids</taxon>
        <taxon>Myrtales</taxon>
        <taxon>Melastomataceae</taxon>
        <taxon>Melastomatoideae</taxon>
        <taxon>Melastomateae</taxon>
        <taxon>Melastoma</taxon>
    </lineage>
</organism>